<dbReference type="AlphaFoldDB" id="A0A951QIQ5"/>
<sequence>MLALKSERSAVCYAIRLHRLGGTLPSNVDSRRDRLLRWLLVNSRFCWAIAWIDWIEKRDTTLYLCLLTYHFESNPKICHDAS</sequence>
<organism evidence="1 2">
    <name type="scientific">Drouetiella hepatica Uher 2000/2452</name>
    <dbReference type="NCBI Taxonomy" id="904376"/>
    <lineage>
        <taxon>Bacteria</taxon>
        <taxon>Bacillati</taxon>
        <taxon>Cyanobacteriota</taxon>
        <taxon>Cyanophyceae</taxon>
        <taxon>Oculatellales</taxon>
        <taxon>Oculatellaceae</taxon>
        <taxon>Drouetiella</taxon>
    </lineage>
</organism>
<reference evidence="1" key="2">
    <citation type="journal article" date="2022" name="Microbiol. Resour. Announc.">
        <title>Metagenome Sequencing to Explore Phylogenomics of Terrestrial Cyanobacteria.</title>
        <authorList>
            <person name="Ward R.D."/>
            <person name="Stajich J.E."/>
            <person name="Johansen J.R."/>
            <person name="Huntemann M."/>
            <person name="Clum A."/>
            <person name="Foster B."/>
            <person name="Foster B."/>
            <person name="Roux S."/>
            <person name="Palaniappan K."/>
            <person name="Varghese N."/>
            <person name="Mukherjee S."/>
            <person name="Reddy T.B.K."/>
            <person name="Daum C."/>
            <person name="Copeland A."/>
            <person name="Chen I.A."/>
            <person name="Ivanova N.N."/>
            <person name="Kyrpides N.C."/>
            <person name="Shapiro N."/>
            <person name="Eloe-Fadrosh E.A."/>
            <person name="Pietrasiak N."/>
        </authorList>
    </citation>
    <scope>NUCLEOTIDE SEQUENCE</scope>
    <source>
        <strain evidence="1">UHER 2000/2452</strain>
    </source>
</reference>
<protein>
    <submittedName>
        <fullName evidence="1">Uncharacterized protein</fullName>
    </submittedName>
</protein>
<evidence type="ECO:0000313" key="2">
    <source>
        <dbReference type="Proteomes" id="UP000757435"/>
    </source>
</evidence>
<proteinExistence type="predicted"/>
<reference evidence="1" key="1">
    <citation type="submission" date="2021-05" db="EMBL/GenBank/DDBJ databases">
        <authorList>
            <person name="Pietrasiak N."/>
            <person name="Ward R."/>
            <person name="Stajich J.E."/>
            <person name="Kurbessoian T."/>
        </authorList>
    </citation>
    <scope>NUCLEOTIDE SEQUENCE</scope>
    <source>
        <strain evidence="1">UHER 2000/2452</strain>
    </source>
</reference>
<name>A0A951QIQ5_9CYAN</name>
<evidence type="ECO:0000313" key="1">
    <source>
        <dbReference type="EMBL" id="MBW4661968.1"/>
    </source>
</evidence>
<comment type="caution">
    <text evidence="1">The sequence shown here is derived from an EMBL/GenBank/DDBJ whole genome shotgun (WGS) entry which is preliminary data.</text>
</comment>
<dbReference type="EMBL" id="JAHHHD010000051">
    <property type="protein sequence ID" value="MBW4661968.1"/>
    <property type="molecule type" value="Genomic_DNA"/>
</dbReference>
<accession>A0A951QIQ5</accession>
<gene>
    <name evidence="1" type="ORF">KME15_25180</name>
</gene>
<dbReference type="Proteomes" id="UP000757435">
    <property type="component" value="Unassembled WGS sequence"/>
</dbReference>